<dbReference type="PANTHER" id="PTHR15503">
    <property type="entry name" value="LDOC1 RELATED"/>
    <property type="match status" value="1"/>
</dbReference>
<evidence type="ECO:0000313" key="1">
    <source>
        <dbReference type="EnsemblPlants" id="PGSC0003DMT400077618"/>
    </source>
</evidence>
<dbReference type="STRING" id="4113.M1CYN1"/>
<dbReference type="PANTHER" id="PTHR15503:SF45">
    <property type="entry name" value="RNA-DIRECTED DNA POLYMERASE HOMOLOG"/>
    <property type="match status" value="1"/>
</dbReference>
<keyword evidence="2" id="KW-1185">Reference proteome</keyword>
<proteinExistence type="predicted"/>
<dbReference type="Gramene" id="PGSC0003DMT400077618">
    <property type="protein sequence ID" value="PGSC0003DMT400077618"/>
    <property type="gene ID" value="PGSC0003DMG400030194"/>
</dbReference>
<organism evidence="1 2">
    <name type="scientific">Solanum tuberosum</name>
    <name type="common">Potato</name>
    <dbReference type="NCBI Taxonomy" id="4113"/>
    <lineage>
        <taxon>Eukaryota</taxon>
        <taxon>Viridiplantae</taxon>
        <taxon>Streptophyta</taxon>
        <taxon>Embryophyta</taxon>
        <taxon>Tracheophyta</taxon>
        <taxon>Spermatophyta</taxon>
        <taxon>Magnoliopsida</taxon>
        <taxon>eudicotyledons</taxon>
        <taxon>Gunneridae</taxon>
        <taxon>Pentapetalae</taxon>
        <taxon>asterids</taxon>
        <taxon>lamiids</taxon>
        <taxon>Solanales</taxon>
        <taxon>Solanaceae</taxon>
        <taxon>Solanoideae</taxon>
        <taxon>Solaneae</taxon>
        <taxon>Solanum</taxon>
    </lineage>
</organism>
<protein>
    <submittedName>
        <fullName evidence="1">Gag-pol protein</fullName>
    </submittedName>
</protein>
<dbReference type="EnsemblPlants" id="PGSC0003DMT400077618">
    <property type="protein sequence ID" value="PGSC0003DMT400077618"/>
    <property type="gene ID" value="PGSC0003DMG400030194"/>
</dbReference>
<reference evidence="1" key="2">
    <citation type="submission" date="2015-06" db="UniProtKB">
        <authorList>
            <consortium name="EnsemblPlants"/>
        </authorList>
    </citation>
    <scope>IDENTIFICATION</scope>
    <source>
        <strain evidence="1">DM1-3 516 R44</strain>
    </source>
</reference>
<sequence length="147" mass="16855">MPKGQFVYFLKARKIISKGSIYHLVRVRDVDSESPTLGSVPVVNEFLKVFPDDLPGSPPAREIDFGIDLLLDTQPIFIPPYRMAPLELKELKEQLKDLLDKGFIRLSISPWGAPVLFVRKKDSSLRMCIDYRQLNKVTIKNKYHLQG</sequence>
<dbReference type="HOGENOM" id="CLU_148335_0_0_1"/>
<dbReference type="InterPro" id="IPR043502">
    <property type="entry name" value="DNA/RNA_pol_sf"/>
</dbReference>
<reference evidence="2" key="1">
    <citation type="journal article" date="2011" name="Nature">
        <title>Genome sequence and analysis of the tuber crop potato.</title>
        <authorList>
            <consortium name="The Potato Genome Sequencing Consortium"/>
        </authorList>
    </citation>
    <scope>NUCLEOTIDE SEQUENCE [LARGE SCALE GENOMIC DNA]</scope>
    <source>
        <strain evidence="2">cv. DM1-3 516 R44</strain>
    </source>
</reference>
<evidence type="ECO:0000313" key="2">
    <source>
        <dbReference type="Proteomes" id="UP000011115"/>
    </source>
</evidence>
<dbReference type="InterPro" id="IPR032567">
    <property type="entry name" value="RTL1-rel"/>
</dbReference>
<dbReference type="PaxDb" id="4113-PGSC0003DMT400077618"/>
<accession>M1CYN1</accession>
<name>M1CYN1_SOLTU</name>
<dbReference type="Proteomes" id="UP000011115">
    <property type="component" value="Unassembled WGS sequence"/>
</dbReference>
<dbReference type="OMA" id="HTIHNIC"/>
<dbReference type="Gene3D" id="3.10.10.10">
    <property type="entry name" value="HIV Type 1 Reverse Transcriptase, subunit A, domain 1"/>
    <property type="match status" value="1"/>
</dbReference>
<dbReference type="eggNOG" id="KOG0017">
    <property type="taxonomic scope" value="Eukaryota"/>
</dbReference>
<dbReference type="InParanoid" id="M1CYN1"/>
<dbReference type="SUPFAM" id="SSF56672">
    <property type="entry name" value="DNA/RNA polymerases"/>
    <property type="match status" value="1"/>
</dbReference>
<dbReference type="AlphaFoldDB" id="M1CYN1"/>